<dbReference type="SUPFAM" id="SSF56112">
    <property type="entry name" value="Protein kinase-like (PK-like)"/>
    <property type="match status" value="1"/>
</dbReference>
<feature type="domain" description="Protein kinase" evidence="1">
    <location>
        <begin position="129"/>
        <end position="239"/>
    </location>
</feature>
<dbReference type="InterPro" id="IPR011009">
    <property type="entry name" value="Kinase-like_dom_sf"/>
</dbReference>
<name>A0A1L9X8B3_ASPA1</name>
<dbReference type="Proteomes" id="UP000184546">
    <property type="component" value="Unassembled WGS sequence"/>
</dbReference>
<gene>
    <name evidence="2" type="ORF">ASPACDRAFT_38234</name>
</gene>
<evidence type="ECO:0000259" key="1">
    <source>
        <dbReference type="PROSITE" id="PS50011"/>
    </source>
</evidence>
<evidence type="ECO:0000313" key="2">
    <source>
        <dbReference type="EMBL" id="OJK04672.1"/>
    </source>
</evidence>
<keyword evidence="3" id="KW-1185">Reference proteome</keyword>
<dbReference type="EMBL" id="KV878970">
    <property type="protein sequence ID" value="OJK04672.1"/>
    <property type="molecule type" value="Genomic_DNA"/>
</dbReference>
<reference evidence="3" key="1">
    <citation type="journal article" date="2017" name="Genome Biol.">
        <title>Comparative genomics reveals high biological diversity and specific adaptations in the industrially and medically important fungal genus Aspergillus.</title>
        <authorList>
            <person name="de Vries R.P."/>
            <person name="Riley R."/>
            <person name="Wiebenga A."/>
            <person name="Aguilar-Osorio G."/>
            <person name="Amillis S."/>
            <person name="Uchima C.A."/>
            <person name="Anderluh G."/>
            <person name="Asadollahi M."/>
            <person name="Askin M."/>
            <person name="Barry K."/>
            <person name="Battaglia E."/>
            <person name="Bayram O."/>
            <person name="Benocci T."/>
            <person name="Braus-Stromeyer S.A."/>
            <person name="Caldana C."/>
            <person name="Canovas D."/>
            <person name="Cerqueira G.C."/>
            <person name="Chen F."/>
            <person name="Chen W."/>
            <person name="Choi C."/>
            <person name="Clum A."/>
            <person name="Dos Santos R.A."/>
            <person name="Damasio A.R."/>
            <person name="Diallinas G."/>
            <person name="Emri T."/>
            <person name="Fekete E."/>
            <person name="Flipphi M."/>
            <person name="Freyberg S."/>
            <person name="Gallo A."/>
            <person name="Gournas C."/>
            <person name="Habgood R."/>
            <person name="Hainaut M."/>
            <person name="Harispe M.L."/>
            <person name="Henrissat B."/>
            <person name="Hilden K.S."/>
            <person name="Hope R."/>
            <person name="Hossain A."/>
            <person name="Karabika E."/>
            <person name="Karaffa L."/>
            <person name="Karanyi Z."/>
            <person name="Krasevec N."/>
            <person name="Kuo A."/>
            <person name="Kusch H."/>
            <person name="LaButti K."/>
            <person name="Lagendijk E.L."/>
            <person name="Lapidus A."/>
            <person name="Levasseur A."/>
            <person name="Lindquist E."/>
            <person name="Lipzen A."/>
            <person name="Logrieco A.F."/>
            <person name="MacCabe A."/>
            <person name="Maekelae M.R."/>
            <person name="Malavazi I."/>
            <person name="Melin P."/>
            <person name="Meyer V."/>
            <person name="Mielnichuk N."/>
            <person name="Miskei M."/>
            <person name="Molnar A.P."/>
            <person name="Mule G."/>
            <person name="Ngan C.Y."/>
            <person name="Orejas M."/>
            <person name="Orosz E."/>
            <person name="Ouedraogo J.P."/>
            <person name="Overkamp K.M."/>
            <person name="Park H.-S."/>
            <person name="Perrone G."/>
            <person name="Piumi F."/>
            <person name="Punt P.J."/>
            <person name="Ram A.F."/>
            <person name="Ramon A."/>
            <person name="Rauscher S."/>
            <person name="Record E."/>
            <person name="Riano-Pachon D.M."/>
            <person name="Robert V."/>
            <person name="Roehrig J."/>
            <person name="Ruller R."/>
            <person name="Salamov A."/>
            <person name="Salih N.S."/>
            <person name="Samson R.A."/>
            <person name="Sandor E."/>
            <person name="Sanguinetti M."/>
            <person name="Schuetze T."/>
            <person name="Sepcic K."/>
            <person name="Shelest E."/>
            <person name="Sherlock G."/>
            <person name="Sophianopoulou V."/>
            <person name="Squina F.M."/>
            <person name="Sun H."/>
            <person name="Susca A."/>
            <person name="Todd R.B."/>
            <person name="Tsang A."/>
            <person name="Unkles S.E."/>
            <person name="van de Wiele N."/>
            <person name="van Rossen-Uffink D."/>
            <person name="Oliveira J.V."/>
            <person name="Vesth T.C."/>
            <person name="Visser J."/>
            <person name="Yu J.-H."/>
            <person name="Zhou M."/>
            <person name="Andersen M.R."/>
            <person name="Archer D.B."/>
            <person name="Baker S.E."/>
            <person name="Benoit I."/>
            <person name="Brakhage A.A."/>
            <person name="Braus G.H."/>
            <person name="Fischer R."/>
            <person name="Frisvad J.C."/>
            <person name="Goldman G.H."/>
            <person name="Houbraken J."/>
            <person name="Oakley B."/>
            <person name="Pocsi I."/>
            <person name="Scazzocchio C."/>
            <person name="Seiboth B."/>
            <person name="vanKuyk P.A."/>
            <person name="Wortman J."/>
            <person name="Dyer P.S."/>
            <person name="Grigoriev I.V."/>
        </authorList>
    </citation>
    <scope>NUCLEOTIDE SEQUENCE [LARGE SCALE GENOMIC DNA]</scope>
    <source>
        <strain evidence="3">ATCC 16872 / CBS 172.66 / WB 5094</strain>
    </source>
</reference>
<dbReference type="SUPFAM" id="SSF49879">
    <property type="entry name" value="SMAD/FHA domain"/>
    <property type="match status" value="1"/>
</dbReference>
<dbReference type="Gene3D" id="2.60.200.20">
    <property type="match status" value="1"/>
</dbReference>
<accession>A0A1L9X8B3</accession>
<dbReference type="RefSeq" id="XP_020061011.1">
    <property type="nucleotide sequence ID" value="XM_020200421.1"/>
</dbReference>
<protein>
    <recommendedName>
        <fullName evidence="1">Protein kinase domain-containing protein</fullName>
    </recommendedName>
</protein>
<sequence length="239" mass="26826">MSGSTSRDSSQYFFAGSIPTYNKVTRKSTNHLGIYSGLPVDIYTVVYDPDEPRDVLPLVYAKDLSLNVTRWNGSRMGLSGGSFLLTDGDILDFSHETQLVFNHPGHSAQDTGPDVEQMAAMSLMSCELKFTSRKLGPGGYGTIYMVYRRDNGRQLACKVQGIRPMRKGITMTIKEEFESKQCLALEDCDSAVQQTFQDEVKKRLDQKLEVMRQEALILKDLCHPSIISLQKFAYSNNNL</sequence>
<organism evidence="2 3">
    <name type="scientific">Aspergillus aculeatus (strain ATCC 16872 / CBS 172.66 / WB 5094)</name>
    <dbReference type="NCBI Taxonomy" id="690307"/>
    <lineage>
        <taxon>Eukaryota</taxon>
        <taxon>Fungi</taxon>
        <taxon>Dikarya</taxon>
        <taxon>Ascomycota</taxon>
        <taxon>Pezizomycotina</taxon>
        <taxon>Eurotiomycetes</taxon>
        <taxon>Eurotiomycetidae</taxon>
        <taxon>Eurotiales</taxon>
        <taxon>Aspergillaceae</taxon>
        <taxon>Aspergillus</taxon>
        <taxon>Aspergillus subgen. Circumdati</taxon>
    </lineage>
</organism>
<dbReference type="VEuPathDB" id="FungiDB:ASPACDRAFT_38234"/>
<dbReference type="PROSITE" id="PS50011">
    <property type="entry name" value="PROTEIN_KINASE_DOM"/>
    <property type="match status" value="1"/>
</dbReference>
<proteinExistence type="predicted"/>
<dbReference type="GO" id="GO:0004672">
    <property type="term" value="F:protein kinase activity"/>
    <property type="evidence" value="ECO:0007669"/>
    <property type="project" value="InterPro"/>
</dbReference>
<dbReference type="GeneID" id="30974235"/>
<evidence type="ECO:0000313" key="3">
    <source>
        <dbReference type="Proteomes" id="UP000184546"/>
    </source>
</evidence>
<dbReference type="AlphaFoldDB" id="A0A1L9X8B3"/>
<dbReference type="OrthoDB" id="74764at2759"/>
<dbReference type="InterPro" id="IPR008984">
    <property type="entry name" value="SMAD_FHA_dom_sf"/>
</dbReference>
<dbReference type="InterPro" id="IPR000719">
    <property type="entry name" value="Prot_kinase_dom"/>
</dbReference>
<dbReference type="STRING" id="690307.A0A1L9X8B3"/>
<dbReference type="Gene3D" id="3.30.200.20">
    <property type="entry name" value="Phosphorylase Kinase, domain 1"/>
    <property type="match status" value="1"/>
</dbReference>
<dbReference type="GO" id="GO:0005524">
    <property type="term" value="F:ATP binding"/>
    <property type="evidence" value="ECO:0007669"/>
    <property type="project" value="InterPro"/>
</dbReference>